<dbReference type="PANTHER" id="PTHR23315:SF7">
    <property type="entry name" value="U-BOX DOMAIN-CONTAINING PROTEIN 4"/>
    <property type="match status" value="1"/>
</dbReference>
<evidence type="ECO:0000313" key="4">
    <source>
        <dbReference type="EMBL" id="KAK3278401.1"/>
    </source>
</evidence>
<dbReference type="EMBL" id="LGRX02005465">
    <property type="protein sequence ID" value="KAK3278401.1"/>
    <property type="molecule type" value="Genomic_DNA"/>
</dbReference>
<reference evidence="4 5" key="1">
    <citation type="journal article" date="2015" name="Genome Biol. Evol.">
        <title>Comparative Genomics of a Bacterivorous Green Alga Reveals Evolutionary Causalities and Consequences of Phago-Mixotrophic Mode of Nutrition.</title>
        <authorList>
            <person name="Burns J.A."/>
            <person name="Paasch A."/>
            <person name="Narechania A."/>
            <person name="Kim E."/>
        </authorList>
    </citation>
    <scope>NUCLEOTIDE SEQUENCE [LARGE SCALE GENOMIC DNA]</scope>
    <source>
        <strain evidence="4 5">PLY_AMNH</strain>
    </source>
</reference>
<feature type="repeat" description="ARM" evidence="2">
    <location>
        <begin position="2754"/>
        <end position="2796"/>
    </location>
</feature>
<feature type="repeat" description="ARM" evidence="2">
    <location>
        <begin position="3873"/>
        <end position="3915"/>
    </location>
</feature>
<dbReference type="Proteomes" id="UP001190700">
    <property type="component" value="Unassembled WGS sequence"/>
</dbReference>
<dbReference type="InterPro" id="IPR016024">
    <property type="entry name" value="ARM-type_fold"/>
</dbReference>
<dbReference type="PANTHER" id="PTHR23315">
    <property type="entry name" value="U BOX DOMAIN-CONTAINING"/>
    <property type="match status" value="1"/>
</dbReference>
<feature type="region of interest" description="Disordered" evidence="3">
    <location>
        <begin position="4056"/>
        <end position="4083"/>
    </location>
</feature>
<dbReference type="SMART" id="SM00185">
    <property type="entry name" value="ARM"/>
    <property type="match status" value="37"/>
</dbReference>
<evidence type="ECO:0000256" key="3">
    <source>
        <dbReference type="SAM" id="MobiDB-lite"/>
    </source>
</evidence>
<proteinExistence type="predicted"/>
<feature type="region of interest" description="Disordered" evidence="3">
    <location>
        <begin position="3317"/>
        <end position="3372"/>
    </location>
</feature>
<dbReference type="Gene3D" id="1.25.10.10">
    <property type="entry name" value="Leucine-rich Repeat Variant"/>
    <property type="match status" value="20"/>
</dbReference>
<dbReference type="SUPFAM" id="SSF48371">
    <property type="entry name" value="ARM repeat"/>
    <property type="match status" value="8"/>
</dbReference>
<evidence type="ECO:0000313" key="5">
    <source>
        <dbReference type="Proteomes" id="UP001190700"/>
    </source>
</evidence>
<comment type="caution">
    <text evidence="4">The sequence shown here is derived from an EMBL/GenBank/DDBJ whole genome shotgun (WGS) entry which is preliminary data.</text>
</comment>
<accession>A0AAE0LAN5</accession>
<sequence length="4141" mass="431617">MATGGGGAAGKILAALARLKDGDAEEISEACAELRSIAQNSAGKVALMQAGGVEPLVFLVQSAGDEAVKYPGVAAGAGLSSAAGALQALSTIHSGKRLLGVAVELVPSLVEMMQHGSDQGKAEATGALCSFCQITEKVEDAIIESGGHKHLGHMLANGSTRAKEEAISLLKTLALRVAGKVAIAEDPEVIRDIVALLEAGSQKAQCQAAAVLQLVGNSEGAKAAILRCGAPDVLQRLLQYSSSPQVKDACQSALRVLWTSGEANPAGAEPAERPSEQTVKDVFATEVVPPIELEGAAPIPPDVPSFGGSASAPPMSQLPFPMSAPLGHNDACGPLFDDACAPLDGGAAFPPMPQQIGQALYGHADGGASTEHPPGGVSMYGSMAEEGAQIAQDAARMPSSLGGQMYDAGHHGGNKENAGGLLSHMSNVKVDPLEDRYGLSKPGGMPSDGFGFNESQLQDYARVSSMPAEPQYSWDGQSGAAASEGALADLADVMPLVEILQVGTDEEKERACAALFSLAVDHQQALMEAGVVPPLVKILDRAGQVAGVQGLDAEGLGVAHAAGIVNTLWRWGRPEERSHLERCAIEVVDGLVQLLYSGTAKGKEQGASALGSLGAMNDSIKLAFAEAGAVKPLVKLLRTGSTTGREEAEGVLWTLLSLNKDSNHGVRLSVEAASDMVLLLGTTAPLAKEAAAVLRNLIDNNRSTLLQAGVVEGLMQVMQGAAANCTGDGLGISEAAGALEVLARGDTRIAAIALEAIPSIVALLMRGTQTGREHAVAALWSLSSINDRIKVAMVEEGTISLLVDMLGKGANRQVDEATAGVLYSLLAVNARSRKFWSRYSDGRTDQEVRLTLAAAKGLVPLLHTGTELMREAAAGVVNLCASSDRNRVNLFRARAVEPLVELLHTGTEGGREQAGSALRELVNYVEGDSQMPETERGQQTLMAVEKLVQTQQDYMSAEKALAALLEQVIYDAFDHHVESHAYIFEAIEEEWGLQGSRLVPELRSLRERGMDNWRGGQPVVEMLMYGSEELKTRAAIGLCALNVPSKMQLIEVGCLRQLVDLVSTDLTEALVALMLRCGEDKDGNGLGASSFGQALGFLGSKDVRAARMAEDAIQPMVPLLETGSPQGREEASGALRSLCAIGEPIKVLIAKLGCFGPLVELLGVGTPLSKEHAAWTLTMLTELMNECNVEVNISRTAALDLLKMIEDGNESAREGACGVLVNVAVTDANKAVLMRARSVEPLVELAQTGKTAAARDLAARCLRRLCIYGADADKFVELEDITAKQAQMHMDPTMPSEPHAATPGLMGSFFGSLMRGQASAPSYVPGVAAVPSMAGGPQQQVQRLIGVLLKNALEKDKDPSAMHSDQHLSALLHRLMYDIFEAHNKGGLDQPQMMMDDGAPGGAMQALPPPGMSAEEALYANQPVDDSKGAIFDDLEGDSAELQQAAAVVASAQPLAKVAKPLVPALPQVDVTPLVQLLQAGTDETKLLALEAVQNLAVTTQLAIIEAGALRPLVELLGTGSGKALVLLLSRAAANPEGTGVSDASRALCALASRDVGIAQEALGCVDGLVQLLLTGTDAGREEAAAALWSLAITNNRLKMAVAHAGAIPPMVKLLGSGTAAGKEEAAGVLWTLLSHEDEQKTSVDVKITLDNALDLVQLLTCGTDMGKEAAAGVLRLTSLLDLNKGVIMQAMAVEPLTELLYASHEGVRGQAAGALRNLSVYQPNVYKEARPELSRAAGEVKRLVAMQMDPSTSSQYCQALLAQLLYDTFDLGLKVKSPGSISASGADAIDTWSGAGPRPPQELPEGAEQEGVPPGALTVPEGVQPGSAEELLADEPASEEQRRGAMQRLMCSKRIEVLVELLRIGPADVKRVLTGGISCVGLGTKMALITGGGLYPYVQLMGSDAGRPLAQILVNATRSGNSKDLGEVAGALASLASTDNSLSAMVGRVVPGLVNILENGNDDGREEAATALKNISVVSFNLKVQIAEAGAFGPLVKLLGEGTQRAKENAAGALWRLVSMMNESNIEVNISTKKAADLVVLLHTGTLEGKEAAAGVLRLVAYNDSNKMSIMRARAVEPLVDLLEFGGNDAVKEQAGGALCAIACDKLNRKQITRAAEQVDRLVAIQSQPASANAQLAALLEYLLYDIYDMRKESMTDKPPEDEETEASHTAAGAVVASVGGAGDQNQVGQEELNKLKLRGRALGGSKEANRGLLPIVQMVQTGSEKVKRVAQPAIAVLRIQTKMALIEAGCVRPLVQLLGANVAKALVQFIARSMRMADGAGIGGGTSVAELADELVECFTSLATGDPRIAAMAAGVGGIVPGLIQLLETGSQVGQEQAAGALRTLSVINNNINITIAREGAFEPLVKLLGTGQPMAREQAAGALWRQLEMMRENAIEVNISVARVCDLSEMLTSGTERGKEAAAAVIRYCASSERNRANIMRGKAVEPLVALLQTSTPRVRTQVGLALRALARLDSPEEGGPPMAPLGPHSNWILRASTEAQSLVDLLEEGALHVGPESTRVGAEEAAAAAAAEGLDQPATALIAIGKEEILSADVQQVAAVLEQMLYDLFCLRLAPVVDPAEVENTPLSNLNGAGVVTNSDIYLQCVGEQQAAGVFKTILQLLHQGSDQARRVARDGVQWLSVNTQVALVEGGALKPLVGLLQAGIAPALVQLLGQASRTAEGTGIVDAARALRTLAADNQNVASMAPGAIRGVVALMEQGVFGGKEEAVRAMWSLSVINDEMKGAIGQQGALQPLVEMLYTGKEGFKDEVVGLLWSLAMHDPNTEPIIDVGAAGGLVKLLHTGSEVAQEAACGVLRLCAVSDNNKSSIIWARAVEPLVDCLNLWGEGIRDQAAGALRNLAVYTSADFLLKEGAEEVARLVEVRLVQSRLERMVQLPPNSGKQHLSALLERLVLDLFDMAALERAGGQQGPSAAAVLSGANAALIYGGEEEAAAAGPGVAVSRLPDRLALAEEETGEKLQQGVGVDDPEKLGRTLPFIVQLLQSCTDEVKQQAAGALRCLKLTTKVAVIQSGALHPLVDLIGSSAAEAVLSLIASMDTGGDGGEVCEWCAALAKLAIADADVAVRADDAVRPLVQLLELGLKRGKQEAAGGLRSIASIGDQLKFAIAREGAFEPLVKLLGNGTAKGKEEAVGVLWQLVGMMADSNVDVNISPGPAADIAALLTCGLEPTAVAAAGVLRLCSVAEGNQVVIMQAGALPPLVELLHTAPTNVRDQAAGTLINLAITDRGWCQEQWLVTAATEVESATQMLLRDAISTTPSVRDPTAAVRQVSAVLVQLMLDIAEYRELYHAAQRKGALPPAQHEQPPAPGPEMGDLAPDAGETLLLPPADRSTSGEPIQPDPAAKRVVEETDSERSARLQLIVQLLSHGEQEVLQVVTSTMRALSTDTKVALIQAGAMKSVLDMMGGTSSGALCDLINGASTGMTGEGAGEYAAALRGLAANDPDVAQMAMGCVQRLTHLLQRGNHKGKEEAAAALWNLSTISEATKVAIVESGALPFLCELVNTGSPLARESAAGCIWSMSVVNANIKEMVAKCGASGPLVELLYSGSASAKEEACGALWSLSMREMSTPEIVAHGAAKAAVELLYNGSAMGKESAAGLLGLCGAIDANKRAVFDTLAVEPLVALLTNDAEGVRVQAAAALKSLVTFHSVVPRSVERGINEVEELIHKIMPQSGKQLIAALDAAGGQPTNSDGSLLQLPGMPLAADKDKGQSVLCYVLEQLVYDLFDMATAAAVAAAKELGEAVPAGVADPVGRERSARPLVDLLLHGSAPVKGDALGGLMCLSVNTKMAMIEGGALPEMVEILGSGAAKAIVQLLAGSARHPDGAGVLELVKALQTLAGQDTRVAAVAVGAVPGLVELMQTGNGAGKEQAADALYRLRHMNPNVEALVQQAGVVEQLVEILGMGTAAGKESPQMLVMLWKLVTMKEGAYETVSEACSANLVQLLYTGTEAGKEGASRVIRLCGADEGNRAAIMRSRAVEPLVELLQNSPATVRDEAAGALLSLAAQKSATSAKAVLQGAAAATGWWGSFFGGAGAPAGPPKQEPEPQQQQGSYGDSDAVRSSEGEVRELVQMLRQAEIGAAGPVVSNSGSFQRQRKAAARLEQLMYYLFHAKTSYIVM</sequence>
<dbReference type="InterPro" id="IPR000225">
    <property type="entry name" value="Armadillo"/>
</dbReference>
<organism evidence="4 5">
    <name type="scientific">Cymbomonas tetramitiformis</name>
    <dbReference type="NCBI Taxonomy" id="36881"/>
    <lineage>
        <taxon>Eukaryota</taxon>
        <taxon>Viridiplantae</taxon>
        <taxon>Chlorophyta</taxon>
        <taxon>Pyramimonadophyceae</taxon>
        <taxon>Pyramimonadales</taxon>
        <taxon>Pyramimonadaceae</taxon>
        <taxon>Cymbomonas</taxon>
    </lineage>
</organism>
<feature type="repeat" description="ARM" evidence="2">
    <location>
        <begin position="3473"/>
        <end position="3515"/>
    </location>
</feature>
<feature type="repeat" description="ARM" evidence="2">
    <location>
        <begin position="3999"/>
        <end position="4031"/>
    </location>
</feature>
<evidence type="ECO:0000256" key="1">
    <source>
        <dbReference type="ARBA" id="ARBA00022786"/>
    </source>
</evidence>
<gene>
    <name evidence="4" type="ORF">CYMTET_13654</name>
</gene>
<dbReference type="PROSITE" id="PS50176">
    <property type="entry name" value="ARM_REPEAT"/>
    <property type="match status" value="6"/>
</dbReference>
<feature type="region of interest" description="Disordered" evidence="3">
    <location>
        <begin position="1787"/>
        <end position="1824"/>
    </location>
</feature>
<feature type="repeat" description="ARM" evidence="2">
    <location>
        <begin position="1692"/>
        <end position="1720"/>
    </location>
</feature>
<protein>
    <submittedName>
        <fullName evidence="4">Uncharacterized protein</fullName>
    </submittedName>
</protein>
<dbReference type="Pfam" id="PF00514">
    <property type="entry name" value="Arm"/>
    <property type="match status" value="4"/>
</dbReference>
<keyword evidence="1" id="KW-0833">Ubl conjugation pathway</keyword>
<keyword evidence="5" id="KW-1185">Reference proteome</keyword>
<feature type="repeat" description="ARM" evidence="2">
    <location>
        <begin position="3217"/>
        <end position="3245"/>
    </location>
</feature>
<evidence type="ECO:0000256" key="2">
    <source>
        <dbReference type="PROSITE-ProRule" id="PRU00259"/>
    </source>
</evidence>
<name>A0AAE0LAN5_9CHLO</name>
<dbReference type="InterPro" id="IPR011989">
    <property type="entry name" value="ARM-like"/>
</dbReference>